<accession>A0AAQ3S0K3</accession>
<name>A0AAQ3S0K3_VIGMU</name>
<evidence type="ECO:0000256" key="1">
    <source>
        <dbReference type="ARBA" id="ARBA00022691"/>
    </source>
</evidence>
<dbReference type="PANTHER" id="PTHR11006">
    <property type="entry name" value="PROTEIN ARGININE N-METHYLTRANSFERASE"/>
    <property type="match status" value="1"/>
</dbReference>
<organism evidence="2 3">
    <name type="scientific">Vigna mungo</name>
    <name type="common">Black gram</name>
    <name type="synonym">Phaseolus mungo</name>
    <dbReference type="NCBI Taxonomy" id="3915"/>
    <lineage>
        <taxon>Eukaryota</taxon>
        <taxon>Viridiplantae</taxon>
        <taxon>Streptophyta</taxon>
        <taxon>Embryophyta</taxon>
        <taxon>Tracheophyta</taxon>
        <taxon>Spermatophyta</taxon>
        <taxon>Magnoliopsida</taxon>
        <taxon>eudicotyledons</taxon>
        <taxon>Gunneridae</taxon>
        <taxon>Pentapetalae</taxon>
        <taxon>rosids</taxon>
        <taxon>fabids</taxon>
        <taxon>Fabales</taxon>
        <taxon>Fabaceae</taxon>
        <taxon>Papilionoideae</taxon>
        <taxon>50 kb inversion clade</taxon>
        <taxon>NPAAA clade</taxon>
        <taxon>indigoferoid/millettioid clade</taxon>
        <taxon>Phaseoleae</taxon>
        <taxon>Vigna</taxon>
    </lineage>
</organism>
<reference evidence="2 3" key="1">
    <citation type="journal article" date="2023" name="Life. Sci Alliance">
        <title>Evolutionary insights into 3D genome organization and epigenetic landscape of Vigna mungo.</title>
        <authorList>
            <person name="Junaid A."/>
            <person name="Singh B."/>
            <person name="Bhatia S."/>
        </authorList>
    </citation>
    <scope>NUCLEOTIDE SEQUENCE [LARGE SCALE GENOMIC DNA]</scope>
    <source>
        <strain evidence="2">Urdbean</strain>
    </source>
</reference>
<dbReference type="GO" id="GO:0042054">
    <property type="term" value="F:histone methyltransferase activity"/>
    <property type="evidence" value="ECO:0007669"/>
    <property type="project" value="TreeGrafter"/>
</dbReference>
<keyword evidence="1" id="KW-0949">S-adenosyl-L-methionine</keyword>
<gene>
    <name evidence="2" type="ORF">V8G54_012410</name>
</gene>
<keyword evidence="3" id="KW-1185">Reference proteome</keyword>
<dbReference type="AlphaFoldDB" id="A0AAQ3S0K3"/>
<protein>
    <submittedName>
        <fullName evidence="2">Uncharacterized protein</fullName>
    </submittedName>
</protein>
<dbReference type="PANTHER" id="PTHR11006:SF68">
    <property type="entry name" value="PROTEIN ARGININE N-METHYLTRANSFERASE PRMT10"/>
    <property type="match status" value="1"/>
</dbReference>
<dbReference type="GO" id="GO:0016274">
    <property type="term" value="F:protein-arginine N-methyltransferase activity"/>
    <property type="evidence" value="ECO:0007669"/>
    <property type="project" value="InterPro"/>
</dbReference>
<evidence type="ECO:0000313" key="2">
    <source>
        <dbReference type="EMBL" id="WVZ14844.1"/>
    </source>
</evidence>
<evidence type="ECO:0000313" key="3">
    <source>
        <dbReference type="Proteomes" id="UP001374535"/>
    </source>
</evidence>
<dbReference type="Gene3D" id="3.40.50.150">
    <property type="entry name" value="Vaccinia Virus protein VP39"/>
    <property type="match status" value="1"/>
</dbReference>
<dbReference type="Proteomes" id="UP001374535">
    <property type="component" value="Chromosome 4"/>
</dbReference>
<dbReference type="GO" id="GO:0005634">
    <property type="term" value="C:nucleus"/>
    <property type="evidence" value="ECO:0007669"/>
    <property type="project" value="TreeGrafter"/>
</dbReference>
<dbReference type="InterPro" id="IPR029063">
    <property type="entry name" value="SAM-dependent_MTases_sf"/>
</dbReference>
<sequence length="249" mass="28573">MRDVGMLRFWKQDTLYIFNLVVLKQFKNNDSAPAVKKLPHNDALMAQVCMLSLLPFGKQSLSIDVIISEWMGYFLLRESMFDSVIHARDHWLKLTGVMSLALKASQMCRRTSLSSLEEEFMNSQIHSLNDHDPSKLVAETPCKLLRYLVDSHVDADTPYAEVYQKGRALHRELPTPGTSFCNFCPELPFLQWQECLAVLPTRLPKDLKNEVKRYHVASFFFPSMAKVLGCSCNPPFLHFDFSPLNVNNL</sequence>
<proteinExistence type="predicted"/>
<dbReference type="InterPro" id="IPR025799">
    <property type="entry name" value="Arg_MeTrfase"/>
</dbReference>
<dbReference type="EMBL" id="CP144697">
    <property type="protein sequence ID" value="WVZ14844.1"/>
    <property type="molecule type" value="Genomic_DNA"/>
</dbReference>